<protein>
    <submittedName>
        <fullName evidence="1">Uncharacterized protein</fullName>
    </submittedName>
</protein>
<reference evidence="1 2" key="1">
    <citation type="journal article" date="2012" name="PLoS Pathog.">
        <title>Diverse lifestyles and strategies of plant pathogenesis encoded in the genomes of eighteen Dothideomycetes fungi.</title>
        <authorList>
            <person name="Ohm R.A."/>
            <person name="Feau N."/>
            <person name="Henrissat B."/>
            <person name="Schoch C.L."/>
            <person name="Horwitz B.A."/>
            <person name="Barry K.W."/>
            <person name="Condon B.J."/>
            <person name="Copeland A.C."/>
            <person name="Dhillon B."/>
            <person name="Glaser F."/>
            <person name="Hesse C.N."/>
            <person name="Kosti I."/>
            <person name="LaButti K."/>
            <person name="Lindquist E.A."/>
            <person name="Lucas S."/>
            <person name="Salamov A.A."/>
            <person name="Bradshaw R.E."/>
            <person name="Ciuffetti L."/>
            <person name="Hamelin R.C."/>
            <person name="Kema G.H.J."/>
            <person name="Lawrence C."/>
            <person name="Scott J.A."/>
            <person name="Spatafora J.W."/>
            <person name="Turgeon B.G."/>
            <person name="de Wit P.J.G.M."/>
            <person name="Zhong S."/>
            <person name="Goodwin S.B."/>
            <person name="Grigoriev I.V."/>
        </authorList>
    </citation>
    <scope>NUCLEOTIDE SEQUENCE [LARGE SCALE GENOMIC DNA]</scope>
    <source>
        <strain evidence="1 2">SO2202</strain>
    </source>
</reference>
<dbReference type="Proteomes" id="UP000016931">
    <property type="component" value="Unassembled WGS sequence"/>
</dbReference>
<dbReference type="RefSeq" id="XP_016756023.1">
    <property type="nucleotide sequence ID" value="XM_016901716.1"/>
</dbReference>
<name>M3CUR4_SPHMS</name>
<dbReference type="HOGENOM" id="CLU_2943293_0_0_1"/>
<evidence type="ECO:0000313" key="1">
    <source>
        <dbReference type="EMBL" id="EMF07902.1"/>
    </source>
</evidence>
<proteinExistence type="predicted"/>
<organism evidence="1 2">
    <name type="scientific">Sphaerulina musiva (strain SO2202)</name>
    <name type="common">Poplar stem canker fungus</name>
    <name type="synonym">Septoria musiva</name>
    <dbReference type="NCBI Taxonomy" id="692275"/>
    <lineage>
        <taxon>Eukaryota</taxon>
        <taxon>Fungi</taxon>
        <taxon>Dikarya</taxon>
        <taxon>Ascomycota</taxon>
        <taxon>Pezizomycotina</taxon>
        <taxon>Dothideomycetes</taxon>
        <taxon>Dothideomycetidae</taxon>
        <taxon>Mycosphaerellales</taxon>
        <taxon>Mycosphaerellaceae</taxon>
        <taxon>Sphaerulina</taxon>
    </lineage>
</organism>
<evidence type="ECO:0000313" key="2">
    <source>
        <dbReference type="Proteomes" id="UP000016931"/>
    </source>
</evidence>
<sequence length="60" mass="6630">MIIDNGLLFQFFERPSGNFASLSTRALKGSSSLSTCRKRCFKRRSHLQSTVGGMAFKIGS</sequence>
<dbReference type="AlphaFoldDB" id="M3CUR4"/>
<gene>
    <name evidence="1" type="ORF">SEPMUDRAFT_121748</name>
</gene>
<dbReference type="EMBL" id="KB456285">
    <property type="protein sequence ID" value="EMF07902.1"/>
    <property type="molecule type" value="Genomic_DNA"/>
</dbReference>
<accession>M3CUR4</accession>
<dbReference type="GeneID" id="27898853"/>
<keyword evidence="2" id="KW-1185">Reference proteome</keyword>